<keyword evidence="1" id="KW-0862">Zinc</keyword>
<dbReference type="EnsemblMetazoa" id="CapteT222188">
    <property type="protein sequence ID" value="CapteP222188"/>
    <property type="gene ID" value="CapteG222188"/>
</dbReference>
<reference evidence="6 8" key="2">
    <citation type="journal article" date="2013" name="Nature">
        <title>Insights into bilaterian evolution from three spiralian genomes.</title>
        <authorList>
            <person name="Simakov O."/>
            <person name="Marletaz F."/>
            <person name="Cho S.J."/>
            <person name="Edsinger-Gonzales E."/>
            <person name="Havlak P."/>
            <person name="Hellsten U."/>
            <person name="Kuo D.H."/>
            <person name="Larsson T."/>
            <person name="Lv J."/>
            <person name="Arendt D."/>
            <person name="Savage R."/>
            <person name="Osoegawa K."/>
            <person name="de Jong P."/>
            <person name="Grimwood J."/>
            <person name="Chapman J.A."/>
            <person name="Shapiro H."/>
            <person name="Aerts A."/>
            <person name="Otillar R.P."/>
            <person name="Terry A.Y."/>
            <person name="Boore J.L."/>
            <person name="Grigoriev I.V."/>
            <person name="Lindberg D.R."/>
            <person name="Seaver E.C."/>
            <person name="Weisblat D.A."/>
            <person name="Putnam N.H."/>
            <person name="Rokhsar D.S."/>
        </authorList>
    </citation>
    <scope>NUCLEOTIDE SEQUENCE</scope>
    <source>
        <strain evidence="6 8">I ESC-2004</strain>
    </source>
</reference>
<dbReference type="GO" id="GO:0008270">
    <property type="term" value="F:zinc ion binding"/>
    <property type="evidence" value="ECO:0007669"/>
    <property type="project" value="UniProtKB-KW"/>
</dbReference>
<dbReference type="GO" id="GO:0003723">
    <property type="term" value="F:RNA binding"/>
    <property type="evidence" value="ECO:0007669"/>
    <property type="project" value="UniProtKB-UniRule"/>
</dbReference>
<dbReference type="AlphaFoldDB" id="R7UQC3"/>
<dbReference type="EMBL" id="KB301365">
    <property type="protein sequence ID" value="ELU05591.1"/>
    <property type="molecule type" value="Genomic_DNA"/>
</dbReference>
<dbReference type="InterPro" id="IPR036875">
    <property type="entry name" value="Znf_CCHC_sf"/>
</dbReference>
<feature type="domain" description="RRM" evidence="4">
    <location>
        <begin position="7"/>
        <end position="81"/>
    </location>
</feature>
<keyword evidence="1" id="KW-0479">Metal-binding</keyword>
<dbReference type="STRING" id="283909.R7UQC3"/>
<feature type="compositionally biased region" description="Gly residues" evidence="3">
    <location>
        <begin position="115"/>
        <end position="137"/>
    </location>
</feature>
<name>R7UQC3_CAPTE</name>
<dbReference type="OrthoDB" id="1099063at2759"/>
<dbReference type="OMA" id="RIRIRYS"/>
<accession>R7UQC3</accession>
<sequence>MSRRSQGSLFIGRLDKHTRTRDLEDRFEKYGRILRCDVKYGAEMAYAFLDFEDHRDAEDALKEENGREYQGVSMVVEWAKGAPRRQQSSQQAYDECYKCHRSGHWARDCKEGYRGSHGGGDRGGGYGDRGGGGGYSRRGGRSRSRSPRRQRGSRDYDRRDRQRSRSRDRKSRSPAARRSRTPERKRDSYSRSPSPAPRRDRRSDSRSRSRSATPARHANGDHSPE</sequence>
<reference evidence="8" key="1">
    <citation type="submission" date="2012-12" db="EMBL/GenBank/DDBJ databases">
        <authorList>
            <person name="Hellsten U."/>
            <person name="Grimwood J."/>
            <person name="Chapman J.A."/>
            <person name="Shapiro H."/>
            <person name="Aerts A."/>
            <person name="Otillar R.P."/>
            <person name="Terry A.Y."/>
            <person name="Boore J.L."/>
            <person name="Simakov O."/>
            <person name="Marletaz F."/>
            <person name="Cho S.-J."/>
            <person name="Edsinger-Gonzales E."/>
            <person name="Havlak P."/>
            <person name="Kuo D.-H."/>
            <person name="Larsson T."/>
            <person name="Lv J."/>
            <person name="Arendt D."/>
            <person name="Savage R."/>
            <person name="Osoegawa K."/>
            <person name="de Jong P."/>
            <person name="Lindberg D.R."/>
            <person name="Seaver E.C."/>
            <person name="Weisblat D.A."/>
            <person name="Putnam N.H."/>
            <person name="Grigoriev I.V."/>
            <person name="Rokhsar D.S."/>
        </authorList>
    </citation>
    <scope>NUCLEOTIDE SEQUENCE</scope>
    <source>
        <strain evidence="8">I ESC-2004</strain>
    </source>
</reference>
<reference evidence="7" key="3">
    <citation type="submission" date="2015-06" db="UniProtKB">
        <authorList>
            <consortium name="EnsemblMetazoa"/>
        </authorList>
    </citation>
    <scope>IDENTIFICATION</scope>
</reference>
<evidence type="ECO:0000259" key="5">
    <source>
        <dbReference type="PROSITE" id="PS50158"/>
    </source>
</evidence>
<dbReference type="Pfam" id="PF00076">
    <property type="entry name" value="RRM_1"/>
    <property type="match status" value="1"/>
</dbReference>
<dbReference type="SUPFAM" id="SSF57756">
    <property type="entry name" value="Retrovirus zinc finger-like domains"/>
    <property type="match status" value="1"/>
</dbReference>
<dbReference type="Gene3D" id="3.30.70.330">
    <property type="match status" value="1"/>
</dbReference>
<dbReference type="PROSITE" id="PS50158">
    <property type="entry name" value="ZF_CCHC"/>
    <property type="match status" value="1"/>
</dbReference>
<dbReference type="Proteomes" id="UP000014760">
    <property type="component" value="Unassembled WGS sequence"/>
</dbReference>
<feature type="domain" description="CCHC-type" evidence="5">
    <location>
        <begin position="96"/>
        <end position="111"/>
    </location>
</feature>
<evidence type="ECO:0000259" key="4">
    <source>
        <dbReference type="PROSITE" id="PS50102"/>
    </source>
</evidence>
<dbReference type="SUPFAM" id="SSF54928">
    <property type="entry name" value="RNA-binding domain, RBD"/>
    <property type="match status" value="1"/>
</dbReference>
<feature type="compositionally biased region" description="Basic residues" evidence="3">
    <location>
        <begin position="166"/>
        <end position="179"/>
    </location>
</feature>
<evidence type="ECO:0000313" key="6">
    <source>
        <dbReference type="EMBL" id="ELU05591.1"/>
    </source>
</evidence>
<feature type="compositionally biased region" description="Basic and acidic residues" evidence="3">
    <location>
        <begin position="197"/>
        <end position="207"/>
    </location>
</feature>
<evidence type="ECO:0000313" key="8">
    <source>
        <dbReference type="Proteomes" id="UP000014760"/>
    </source>
</evidence>
<dbReference type="PANTHER" id="PTHR48038:SF1">
    <property type="entry name" value="RIBONUCLEOPROTEIN RB97D"/>
    <property type="match status" value="1"/>
</dbReference>
<feature type="region of interest" description="Disordered" evidence="3">
    <location>
        <begin position="108"/>
        <end position="225"/>
    </location>
</feature>
<dbReference type="HOGENOM" id="CLU_1143668_0_0_1"/>
<dbReference type="InterPro" id="IPR035979">
    <property type="entry name" value="RBD_domain_sf"/>
</dbReference>
<organism evidence="6">
    <name type="scientific">Capitella teleta</name>
    <name type="common">Polychaete worm</name>
    <dbReference type="NCBI Taxonomy" id="283909"/>
    <lineage>
        <taxon>Eukaryota</taxon>
        <taxon>Metazoa</taxon>
        <taxon>Spiralia</taxon>
        <taxon>Lophotrochozoa</taxon>
        <taxon>Annelida</taxon>
        <taxon>Polychaeta</taxon>
        <taxon>Sedentaria</taxon>
        <taxon>Scolecida</taxon>
        <taxon>Capitellidae</taxon>
        <taxon>Capitella</taxon>
    </lineage>
</organism>
<dbReference type="InterPro" id="IPR001878">
    <property type="entry name" value="Znf_CCHC"/>
</dbReference>
<feature type="compositionally biased region" description="Basic and acidic residues" evidence="3">
    <location>
        <begin position="152"/>
        <end position="165"/>
    </location>
</feature>
<gene>
    <name evidence="6" type="ORF">CAPTEDRAFT_222188</name>
</gene>
<dbReference type="PANTHER" id="PTHR48038">
    <property type="entry name" value="RIBONUCLEOPROTEIN RB97D"/>
    <property type="match status" value="1"/>
</dbReference>
<dbReference type="PROSITE" id="PS50102">
    <property type="entry name" value="RRM"/>
    <property type="match status" value="1"/>
</dbReference>
<feature type="compositionally biased region" description="Basic residues" evidence="3">
    <location>
        <begin position="138"/>
        <end position="151"/>
    </location>
</feature>
<evidence type="ECO:0000256" key="2">
    <source>
        <dbReference type="PROSITE-ProRule" id="PRU00176"/>
    </source>
</evidence>
<dbReference type="InterPro" id="IPR000504">
    <property type="entry name" value="RRM_dom"/>
</dbReference>
<feature type="compositionally biased region" description="Basic and acidic residues" evidence="3">
    <location>
        <begin position="180"/>
        <end position="189"/>
    </location>
</feature>
<dbReference type="Pfam" id="PF00098">
    <property type="entry name" value="zf-CCHC"/>
    <property type="match status" value="1"/>
</dbReference>
<dbReference type="EMBL" id="AMQN01007775">
    <property type="status" value="NOT_ANNOTATED_CDS"/>
    <property type="molecule type" value="Genomic_DNA"/>
</dbReference>
<dbReference type="SMART" id="SM00343">
    <property type="entry name" value="ZnF_C2HC"/>
    <property type="match status" value="1"/>
</dbReference>
<protein>
    <submittedName>
        <fullName evidence="6 7">Uncharacterized protein</fullName>
    </submittedName>
</protein>
<dbReference type="InterPro" id="IPR012677">
    <property type="entry name" value="Nucleotide-bd_a/b_plait_sf"/>
</dbReference>
<keyword evidence="2" id="KW-0694">RNA-binding</keyword>
<proteinExistence type="predicted"/>
<evidence type="ECO:0000256" key="3">
    <source>
        <dbReference type="SAM" id="MobiDB-lite"/>
    </source>
</evidence>
<keyword evidence="1" id="KW-0863">Zinc-finger</keyword>
<evidence type="ECO:0000256" key="1">
    <source>
        <dbReference type="PROSITE-ProRule" id="PRU00047"/>
    </source>
</evidence>
<keyword evidence="8" id="KW-1185">Reference proteome</keyword>
<dbReference type="SMART" id="SM00360">
    <property type="entry name" value="RRM"/>
    <property type="match status" value="1"/>
</dbReference>
<evidence type="ECO:0000313" key="7">
    <source>
        <dbReference type="EnsemblMetazoa" id="CapteP222188"/>
    </source>
</evidence>
<dbReference type="Gene3D" id="4.10.60.10">
    <property type="entry name" value="Zinc finger, CCHC-type"/>
    <property type="match status" value="1"/>
</dbReference>